<dbReference type="PRINTS" id="PR00418">
    <property type="entry name" value="TPI2FAMILY"/>
</dbReference>
<dbReference type="InterPro" id="IPR036890">
    <property type="entry name" value="HATPase_C_sf"/>
</dbReference>
<evidence type="ECO:0000256" key="9">
    <source>
        <dbReference type="ARBA" id="ARBA00023029"/>
    </source>
</evidence>
<comment type="cofactor">
    <cofactor evidence="2">
        <name>Mg(2+)</name>
        <dbReference type="ChEBI" id="CHEBI:18420"/>
    </cofactor>
</comment>
<dbReference type="PROSITE" id="PS50880">
    <property type="entry name" value="TOPRIM"/>
    <property type="match status" value="1"/>
</dbReference>
<keyword evidence="6" id="KW-0547">Nucleotide-binding</keyword>
<dbReference type="InterPro" id="IPR000565">
    <property type="entry name" value="Topo_IIA_B"/>
</dbReference>
<dbReference type="GO" id="GO:0005524">
    <property type="term" value="F:ATP binding"/>
    <property type="evidence" value="ECO:0007669"/>
    <property type="project" value="UniProtKB-KW"/>
</dbReference>
<protein>
    <recommendedName>
        <fullName evidence="4">DNA topoisomerase (ATP-hydrolyzing)</fullName>
        <ecNumber evidence="4">5.6.2.2</ecNumber>
    </recommendedName>
</protein>
<evidence type="ECO:0000256" key="11">
    <source>
        <dbReference type="ARBA" id="ARBA00023235"/>
    </source>
</evidence>
<dbReference type="InterPro" id="IPR003594">
    <property type="entry name" value="HATPase_dom"/>
</dbReference>
<dbReference type="InterPro" id="IPR013759">
    <property type="entry name" value="Topo_IIA_B_C"/>
</dbReference>
<keyword evidence="7" id="KW-0067">ATP-binding</keyword>
<evidence type="ECO:0000256" key="2">
    <source>
        <dbReference type="ARBA" id="ARBA00001946"/>
    </source>
</evidence>
<dbReference type="InterPro" id="IPR011557">
    <property type="entry name" value="GyrB"/>
</dbReference>
<dbReference type="FunFam" id="3.40.50.670:FF:000002">
    <property type="entry name" value="DNA gyrase subunit B"/>
    <property type="match status" value="1"/>
</dbReference>
<dbReference type="SUPFAM" id="SSF55874">
    <property type="entry name" value="ATPase domain of HSP90 chaperone/DNA topoisomerase II/histidine kinase"/>
    <property type="match status" value="1"/>
</dbReference>
<evidence type="ECO:0000313" key="14">
    <source>
        <dbReference type="Proteomes" id="UP000823913"/>
    </source>
</evidence>
<dbReference type="SUPFAM" id="SSF54211">
    <property type="entry name" value="Ribosomal protein S5 domain 2-like"/>
    <property type="match status" value="1"/>
</dbReference>
<dbReference type="PRINTS" id="PR01159">
    <property type="entry name" value="DNAGYRASEB"/>
</dbReference>
<dbReference type="CDD" id="cd03366">
    <property type="entry name" value="TOPRIM_TopoIIA_GyrB"/>
    <property type="match status" value="1"/>
</dbReference>
<dbReference type="AlphaFoldDB" id="A0A9D1J8S4"/>
<dbReference type="NCBIfam" id="NF004189">
    <property type="entry name" value="PRK05644.1"/>
    <property type="match status" value="1"/>
</dbReference>
<evidence type="ECO:0000256" key="1">
    <source>
        <dbReference type="ARBA" id="ARBA00000185"/>
    </source>
</evidence>
<evidence type="ECO:0000256" key="4">
    <source>
        <dbReference type="ARBA" id="ARBA00012895"/>
    </source>
</evidence>
<dbReference type="CDD" id="cd16928">
    <property type="entry name" value="HATPase_GyrB-like"/>
    <property type="match status" value="1"/>
</dbReference>
<dbReference type="NCBIfam" id="NF011501">
    <property type="entry name" value="PRK14939.1"/>
    <property type="match status" value="1"/>
</dbReference>
<dbReference type="InterPro" id="IPR018522">
    <property type="entry name" value="TopoIIA_CS"/>
</dbReference>
<dbReference type="Pfam" id="PF01751">
    <property type="entry name" value="Toprim"/>
    <property type="match status" value="1"/>
</dbReference>
<keyword evidence="8" id="KW-0460">Magnesium</keyword>
<dbReference type="Pfam" id="PF00204">
    <property type="entry name" value="DNA_gyraseB"/>
    <property type="match status" value="1"/>
</dbReference>
<dbReference type="GO" id="GO:0034335">
    <property type="term" value="F:DNA negative supercoiling activity"/>
    <property type="evidence" value="ECO:0007669"/>
    <property type="project" value="UniProtKB-ARBA"/>
</dbReference>
<keyword evidence="5" id="KW-0479">Metal-binding</keyword>
<keyword evidence="9" id="KW-0799">Topoisomerase</keyword>
<dbReference type="InterPro" id="IPR014721">
    <property type="entry name" value="Ribsml_uS5_D2-typ_fold_subgr"/>
</dbReference>
<dbReference type="Pfam" id="PF00986">
    <property type="entry name" value="DNA_gyraseB_C"/>
    <property type="match status" value="1"/>
</dbReference>
<sequence length="642" mass="71602">MPEKISSNYDANSLKALKGLEPVREHPGMYIGPTDERGLHTLVREVIDNSIDEALAGYCDRIDVTITEDGSCAVKDNGRGIPTGINEEEGISGVELALTNLNAGGKFGGGNKAGGYKISSGLHGVGVSCVNALSDTLTAEVCQNGHIFRQVYHCGIPEEPLKIVGDTDKTGTLICFHPDATMFETVDFNYETLKTLLRELSYLNKGLTLTLTDYRGGTVRTDTFCYAGGVVHFIEDINRGKNVLFASPVYFEYSEGDDKFLEVAIQYNDGYNEQIFPFSNNIRQPDGGTHLEGFKAALTKVINDAGHRLNILKENEKLSGEDVREGITAVVSVKIADAQYESQTKSKLCSTYVRGFVQKAVADKFGTYLEEHPAETRELVMRCITAQRARDAARLAREETRRKGVLESTKLPGKLADCSDKRPELCEIYLVEGDSAGGTAKQGRDRRFQAILPLRGKILNVEKVRINRVLENEEIKAMITAFGCGIQDNFDESKLRYDRIIIMTDADVDGSHIRILLLTFFFRYMRPLVENGHVYAAQPPLYKVSAKGMDDLYLYDDKALADFRAEHEGTKFELQRYKGLGEMNKEQLWETTMDPAKRTLVRINVADAVEADRMFGILMGEQPELRRQFIEENAKLVEELDV</sequence>
<dbReference type="Gene3D" id="3.30.565.10">
    <property type="entry name" value="Histidine kinase-like ATPase, C-terminal domain"/>
    <property type="match status" value="1"/>
</dbReference>
<dbReference type="InterPro" id="IPR034160">
    <property type="entry name" value="TOPRIM_GyrB"/>
</dbReference>
<accession>A0A9D1J8S4</accession>
<reference evidence="13" key="1">
    <citation type="submission" date="2020-10" db="EMBL/GenBank/DDBJ databases">
        <authorList>
            <person name="Gilroy R."/>
        </authorList>
    </citation>
    <scope>NUCLEOTIDE SEQUENCE</scope>
    <source>
        <strain evidence="13">ChiW16-3235</strain>
    </source>
</reference>
<evidence type="ECO:0000259" key="12">
    <source>
        <dbReference type="PROSITE" id="PS50880"/>
    </source>
</evidence>
<dbReference type="SUPFAM" id="SSF56719">
    <property type="entry name" value="Type II DNA topoisomerase"/>
    <property type="match status" value="1"/>
</dbReference>
<evidence type="ECO:0000256" key="5">
    <source>
        <dbReference type="ARBA" id="ARBA00022723"/>
    </source>
</evidence>
<dbReference type="SMART" id="SM00387">
    <property type="entry name" value="HATPase_c"/>
    <property type="match status" value="1"/>
</dbReference>
<dbReference type="GO" id="GO:0046872">
    <property type="term" value="F:metal ion binding"/>
    <property type="evidence" value="ECO:0007669"/>
    <property type="project" value="UniProtKB-KW"/>
</dbReference>
<evidence type="ECO:0000256" key="10">
    <source>
        <dbReference type="ARBA" id="ARBA00023125"/>
    </source>
</evidence>
<dbReference type="InterPro" id="IPR020568">
    <property type="entry name" value="Ribosomal_Su5_D2-typ_SF"/>
</dbReference>
<evidence type="ECO:0000256" key="6">
    <source>
        <dbReference type="ARBA" id="ARBA00022741"/>
    </source>
</evidence>
<dbReference type="Proteomes" id="UP000823913">
    <property type="component" value="Unassembled WGS sequence"/>
</dbReference>
<dbReference type="GO" id="GO:0006265">
    <property type="term" value="P:DNA topological change"/>
    <property type="evidence" value="ECO:0007669"/>
    <property type="project" value="InterPro"/>
</dbReference>
<dbReference type="Gene3D" id="3.30.230.10">
    <property type="match status" value="1"/>
</dbReference>
<evidence type="ECO:0000256" key="7">
    <source>
        <dbReference type="ARBA" id="ARBA00022840"/>
    </source>
</evidence>
<dbReference type="EMBL" id="DVHK01000023">
    <property type="protein sequence ID" value="HIR66621.1"/>
    <property type="molecule type" value="Genomic_DNA"/>
</dbReference>
<dbReference type="EC" id="5.6.2.2" evidence="4"/>
<name>A0A9D1J8S4_9FIRM</name>
<organism evidence="13 14">
    <name type="scientific">Candidatus Coproplasma avicola</name>
    <dbReference type="NCBI Taxonomy" id="2840744"/>
    <lineage>
        <taxon>Bacteria</taxon>
        <taxon>Bacillati</taxon>
        <taxon>Bacillota</taxon>
        <taxon>Clostridia</taxon>
        <taxon>Eubacteriales</taxon>
        <taxon>Candidatus Coproplasma</taxon>
    </lineage>
</organism>
<dbReference type="Gene3D" id="3.40.50.670">
    <property type="match status" value="1"/>
</dbReference>
<dbReference type="InterPro" id="IPR006171">
    <property type="entry name" value="TOPRIM_dom"/>
</dbReference>
<dbReference type="GO" id="GO:0003677">
    <property type="term" value="F:DNA binding"/>
    <property type="evidence" value="ECO:0007669"/>
    <property type="project" value="UniProtKB-KW"/>
</dbReference>
<evidence type="ECO:0000256" key="8">
    <source>
        <dbReference type="ARBA" id="ARBA00022842"/>
    </source>
</evidence>
<dbReference type="InterPro" id="IPR002288">
    <property type="entry name" value="DNA_gyrase_B_C"/>
</dbReference>
<dbReference type="NCBIfam" id="TIGR01059">
    <property type="entry name" value="gyrB"/>
    <property type="match status" value="1"/>
</dbReference>
<dbReference type="InterPro" id="IPR013506">
    <property type="entry name" value="Topo_IIA_bsu_dom2"/>
</dbReference>
<dbReference type="Pfam" id="PF02518">
    <property type="entry name" value="HATPase_c"/>
    <property type="match status" value="1"/>
</dbReference>
<keyword evidence="11" id="KW-0413">Isomerase</keyword>
<reference evidence="13" key="2">
    <citation type="journal article" date="2021" name="PeerJ">
        <title>Extensive microbial diversity within the chicken gut microbiome revealed by metagenomics and culture.</title>
        <authorList>
            <person name="Gilroy R."/>
            <person name="Ravi A."/>
            <person name="Getino M."/>
            <person name="Pursley I."/>
            <person name="Horton D.L."/>
            <person name="Alikhan N.F."/>
            <person name="Baker D."/>
            <person name="Gharbi K."/>
            <person name="Hall N."/>
            <person name="Watson M."/>
            <person name="Adriaenssens E.M."/>
            <person name="Foster-Nyarko E."/>
            <person name="Jarju S."/>
            <person name="Secka A."/>
            <person name="Antonio M."/>
            <person name="Oren A."/>
            <person name="Chaudhuri R.R."/>
            <person name="La Ragione R."/>
            <person name="Hildebrand F."/>
            <person name="Pallen M.J."/>
        </authorList>
    </citation>
    <scope>NUCLEOTIDE SEQUENCE</scope>
    <source>
        <strain evidence="13">ChiW16-3235</strain>
    </source>
</reference>
<proteinExistence type="inferred from homology"/>
<evidence type="ECO:0000256" key="3">
    <source>
        <dbReference type="ARBA" id="ARBA00010708"/>
    </source>
</evidence>
<dbReference type="InterPro" id="IPR001241">
    <property type="entry name" value="Topo_IIA"/>
</dbReference>
<dbReference type="GO" id="GO:0005694">
    <property type="term" value="C:chromosome"/>
    <property type="evidence" value="ECO:0007669"/>
    <property type="project" value="InterPro"/>
</dbReference>
<keyword evidence="10" id="KW-0238">DNA-binding</keyword>
<feature type="domain" description="Toprim" evidence="12">
    <location>
        <begin position="426"/>
        <end position="540"/>
    </location>
</feature>
<dbReference type="PANTHER" id="PTHR45866:SF1">
    <property type="entry name" value="DNA GYRASE SUBUNIT B, MITOCHONDRIAL"/>
    <property type="match status" value="1"/>
</dbReference>
<dbReference type="PANTHER" id="PTHR45866">
    <property type="entry name" value="DNA GYRASE/TOPOISOMERASE SUBUNIT B"/>
    <property type="match status" value="1"/>
</dbReference>
<comment type="similarity">
    <text evidence="3">Belongs to the type II topoisomerase GyrB family.</text>
</comment>
<dbReference type="CDD" id="cd00822">
    <property type="entry name" value="TopoII_Trans_DNA_gyrase"/>
    <property type="match status" value="1"/>
</dbReference>
<evidence type="ECO:0000313" key="13">
    <source>
        <dbReference type="EMBL" id="HIR66621.1"/>
    </source>
</evidence>
<dbReference type="PROSITE" id="PS00177">
    <property type="entry name" value="TOPOISOMERASE_II"/>
    <property type="match status" value="1"/>
</dbReference>
<gene>
    <name evidence="13" type="primary">gyrB</name>
    <name evidence="13" type="ORF">IAB94_01075</name>
</gene>
<dbReference type="InterPro" id="IPR013760">
    <property type="entry name" value="Topo_IIA-like_dom_sf"/>
</dbReference>
<comment type="catalytic activity">
    <reaction evidence="1">
        <text>ATP-dependent breakage, passage and rejoining of double-stranded DNA.</text>
        <dbReference type="EC" id="5.6.2.2"/>
    </reaction>
</comment>
<dbReference type="SMART" id="SM00433">
    <property type="entry name" value="TOP2c"/>
    <property type="match status" value="1"/>
</dbReference>
<comment type="caution">
    <text evidence="13">The sequence shown here is derived from an EMBL/GenBank/DDBJ whole genome shotgun (WGS) entry which is preliminary data.</text>
</comment>